<evidence type="ECO:0000256" key="3">
    <source>
        <dbReference type="ARBA" id="ARBA00022475"/>
    </source>
</evidence>
<dbReference type="PANTHER" id="PTHR12428">
    <property type="entry name" value="OXA1"/>
    <property type="match status" value="1"/>
</dbReference>
<feature type="transmembrane region" description="Helical" evidence="10">
    <location>
        <begin position="99"/>
        <end position="121"/>
    </location>
</feature>
<dbReference type="InterPro" id="IPR028055">
    <property type="entry name" value="YidC/Oxa/ALB_C"/>
</dbReference>
<evidence type="ECO:0000256" key="7">
    <source>
        <dbReference type="ARBA" id="ARBA00023136"/>
    </source>
</evidence>
<dbReference type="GO" id="GO:0005886">
    <property type="term" value="C:plasma membrane"/>
    <property type="evidence" value="ECO:0007669"/>
    <property type="project" value="UniProtKB-SubCell"/>
</dbReference>
<comment type="caution">
    <text evidence="12">The sequence shown here is derived from an EMBL/GenBank/DDBJ whole genome shotgun (WGS) entry which is preliminary data.</text>
</comment>
<keyword evidence="8" id="KW-0143">Chaperone</keyword>
<evidence type="ECO:0000313" key="13">
    <source>
        <dbReference type="Proteomes" id="UP000177885"/>
    </source>
</evidence>
<feature type="transmembrane region" description="Helical" evidence="10">
    <location>
        <begin position="197"/>
        <end position="219"/>
    </location>
</feature>
<feature type="domain" description="Membrane insertase YidC/Oxa/ALB C-terminal" evidence="11">
    <location>
        <begin position="29"/>
        <end position="232"/>
    </location>
</feature>
<feature type="transmembrane region" description="Helical" evidence="10">
    <location>
        <begin position="29"/>
        <end position="47"/>
    </location>
</feature>
<evidence type="ECO:0000256" key="8">
    <source>
        <dbReference type="ARBA" id="ARBA00023186"/>
    </source>
</evidence>
<comment type="subcellular location">
    <subcellularLocation>
        <location evidence="1">Cell membrane</location>
        <topology evidence="1">Multi-pass membrane protein</topology>
    </subcellularLocation>
    <subcellularLocation>
        <location evidence="9">Membrane</location>
        <topology evidence="9">Multi-pass membrane protein</topology>
    </subcellularLocation>
</comment>
<keyword evidence="4 9" id="KW-0812">Transmembrane</keyword>
<dbReference type="EMBL" id="MGDT01000004">
    <property type="protein sequence ID" value="OGL66921.1"/>
    <property type="molecule type" value="Genomic_DNA"/>
</dbReference>
<dbReference type="CDD" id="cd20070">
    <property type="entry name" value="5TM_YidC_Alb3"/>
    <property type="match status" value="1"/>
</dbReference>
<evidence type="ECO:0000256" key="4">
    <source>
        <dbReference type="ARBA" id="ARBA00022692"/>
    </source>
</evidence>
<dbReference type="AlphaFoldDB" id="A0A1F7TLR8"/>
<reference evidence="12 13" key="1">
    <citation type="journal article" date="2016" name="Nat. Commun.">
        <title>Thousands of microbial genomes shed light on interconnected biogeochemical processes in an aquifer system.</title>
        <authorList>
            <person name="Anantharaman K."/>
            <person name="Brown C.T."/>
            <person name="Hug L.A."/>
            <person name="Sharon I."/>
            <person name="Castelle C.J."/>
            <person name="Probst A.J."/>
            <person name="Thomas B.C."/>
            <person name="Singh A."/>
            <person name="Wilkins M.J."/>
            <person name="Karaoz U."/>
            <person name="Brodie E.L."/>
            <person name="Williams K.H."/>
            <person name="Hubbard S.S."/>
            <person name="Banfield J.F."/>
        </authorList>
    </citation>
    <scope>NUCLEOTIDE SEQUENCE [LARGE SCALE GENOMIC DNA]</scope>
</reference>
<dbReference type="InterPro" id="IPR001708">
    <property type="entry name" value="YidC/ALB3/OXA1/COX18"/>
</dbReference>
<gene>
    <name evidence="12" type="ORF">A2856_00235</name>
</gene>
<evidence type="ECO:0000256" key="6">
    <source>
        <dbReference type="ARBA" id="ARBA00022989"/>
    </source>
</evidence>
<proteinExistence type="inferred from homology"/>
<keyword evidence="5" id="KW-0653">Protein transport</keyword>
<name>A0A1F7TLR8_9BACT</name>
<comment type="similarity">
    <text evidence="9">Belongs to the OXA1/ALB3/YidC family.</text>
</comment>
<dbReference type="Proteomes" id="UP000177885">
    <property type="component" value="Unassembled WGS sequence"/>
</dbReference>
<dbReference type="PANTHER" id="PTHR12428:SF65">
    <property type="entry name" value="CYTOCHROME C OXIDASE ASSEMBLY PROTEIN COX18, MITOCHONDRIAL"/>
    <property type="match status" value="1"/>
</dbReference>
<dbReference type="Pfam" id="PF02096">
    <property type="entry name" value="60KD_IMP"/>
    <property type="match status" value="1"/>
</dbReference>
<dbReference type="GO" id="GO:0051205">
    <property type="term" value="P:protein insertion into membrane"/>
    <property type="evidence" value="ECO:0007669"/>
    <property type="project" value="TreeGrafter"/>
</dbReference>
<evidence type="ECO:0000313" key="12">
    <source>
        <dbReference type="EMBL" id="OGL66921.1"/>
    </source>
</evidence>
<evidence type="ECO:0000259" key="11">
    <source>
        <dbReference type="Pfam" id="PF02096"/>
    </source>
</evidence>
<keyword evidence="6 10" id="KW-1133">Transmembrane helix</keyword>
<evidence type="ECO:0000256" key="10">
    <source>
        <dbReference type="SAM" id="Phobius"/>
    </source>
</evidence>
<evidence type="ECO:0000256" key="5">
    <source>
        <dbReference type="ARBA" id="ARBA00022927"/>
    </source>
</evidence>
<sequence>MGGLFHLVLKQPLYNLLIWLYDVIPGADMGVAIIALTLVVKLILWPLTHSSLVSQKALQDLQPKLDALKAEHGADKEKLAKATMELYAKEKVNPLSSCLPVLLQLPVLIALYSVLSTGLTADGLVDLYPFVRNPGSINEMFAGFLDLTAKSIPLALLTGAATFVQTKMLMAKRPPKPVTPGAKDEDMLAAMNKSMTYTMPVVTAVIGAGLPAGLLLYWLTNTLASIAQQAIAFRKKS</sequence>
<dbReference type="GO" id="GO:0015031">
    <property type="term" value="P:protein transport"/>
    <property type="evidence" value="ECO:0007669"/>
    <property type="project" value="UniProtKB-KW"/>
</dbReference>
<protein>
    <recommendedName>
        <fullName evidence="11">Membrane insertase YidC/Oxa/ALB C-terminal domain-containing protein</fullName>
    </recommendedName>
</protein>
<evidence type="ECO:0000256" key="1">
    <source>
        <dbReference type="ARBA" id="ARBA00004651"/>
    </source>
</evidence>
<keyword evidence="2" id="KW-0813">Transport</keyword>
<keyword evidence="7 10" id="KW-0472">Membrane</keyword>
<feature type="transmembrane region" description="Helical" evidence="10">
    <location>
        <begin position="141"/>
        <end position="164"/>
    </location>
</feature>
<evidence type="ECO:0000256" key="2">
    <source>
        <dbReference type="ARBA" id="ARBA00022448"/>
    </source>
</evidence>
<dbReference type="GO" id="GO:0032977">
    <property type="term" value="F:membrane insertase activity"/>
    <property type="evidence" value="ECO:0007669"/>
    <property type="project" value="InterPro"/>
</dbReference>
<evidence type="ECO:0000256" key="9">
    <source>
        <dbReference type="RuleBase" id="RU003945"/>
    </source>
</evidence>
<dbReference type="InterPro" id="IPR047196">
    <property type="entry name" value="YidC_ALB_C"/>
</dbReference>
<keyword evidence="3" id="KW-1003">Cell membrane</keyword>
<accession>A0A1F7TLR8</accession>
<dbReference type="STRING" id="1802385.A2856_00235"/>
<dbReference type="NCBIfam" id="TIGR03592">
    <property type="entry name" value="yidC_oxa1_cterm"/>
    <property type="match status" value="1"/>
</dbReference>
<organism evidence="12 13">
    <name type="scientific">Candidatus Uhrbacteria bacterium RIFCSPHIGHO2_01_FULL_63_20</name>
    <dbReference type="NCBI Taxonomy" id="1802385"/>
    <lineage>
        <taxon>Bacteria</taxon>
        <taxon>Candidatus Uhriibacteriota</taxon>
    </lineage>
</organism>